<reference evidence="2" key="1">
    <citation type="submission" date="2023-04" db="EMBL/GenBank/DDBJ databases">
        <title>Sphingomonas sp. MAHUQ-71 isolated from rice field.</title>
        <authorList>
            <person name="Huq M.A."/>
        </authorList>
    </citation>
    <scope>NUCLEOTIDE SEQUENCE</scope>
    <source>
        <strain evidence="2">MAHUQ-71</strain>
    </source>
</reference>
<name>A0ABT6N283_9SPHN</name>
<dbReference type="Proteomes" id="UP001160625">
    <property type="component" value="Unassembled WGS sequence"/>
</dbReference>
<dbReference type="EMBL" id="JARYGZ010000001">
    <property type="protein sequence ID" value="MDH7639365.1"/>
    <property type="molecule type" value="Genomic_DNA"/>
</dbReference>
<dbReference type="InterPro" id="IPR007844">
    <property type="entry name" value="AsmA"/>
</dbReference>
<accession>A0ABT6N283</accession>
<dbReference type="PANTHER" id="PTHR30441">
    <property type="entry name" value="DUF748 DOMAIN-CONTAINING PROTEIN"/>
    <property type="match status" value="1"/>
</dbReference>
<proteinExistence type="predicted"/>
<protein>
    <submittedName>
        <fullName evidence="2">AsmA family protein</fullName>
    </submittedName>
</protein>
<feature type="domain" description="AsmA" evidence="1">
    <location>
        <begin position="290"/>
        <end position="488"/>
    </location>
</feature>
<dbReference type="PANTHER" id="PTHR30441:SF4">
    <property type="entry name" value="PROTEIN ASMA"/>
    <property type="match status" value="1"/>
</dbReference>
<evidence type="ECO:0000313" key="2">
    <source>
        <dbReference type="EMBL" id="MDH7639365.1"/>
    </source>
</evidence>
<dbReference type="Pfam" id="PF05170">
    <property type="entry name" value="AsmA"/>
    <property type="match status" value="2"/>
</dbReference>
<evidence type="ECO:0000313" key="3">
    <source>
        <dbReference type="Proteomes" id="UP001160625"/>
    </source>
</evidence>
<gene>
    <name evidence="2" type="ORF">QGN17_11545</name>
</gene>
<dbReference type="InterPro" id="IPR052894">
    <property type="entry name" value="AsmA-related"/>
</dbReference>
<keyword evidence="3" id="KW-1185">Reference proteome</keyword>
<feature type="domain" description="AsmA" evidence="1">
    <location>
        <begin position="12"/>
        <end position="138"/>
    </location>
</feature>
<dbReference type="RefSeq" id="WP_281044638.1">
    <property type="nucleotide sequence ID" value="NZ_JARYGZ010000001.1"/>
</dbReference>
<organism evidence="2 3">
    <name type="scientific">Sphingomonas oryzagri</name>
    <dbReference type="NCBI Taxonomy" id="3042314"/>
    <lineage>
        <taxon>Bacteria</taxon>
        <taxon>Pseudomonadati</taxon>
        <taxon>Pseudomonadota</taxon>
        <taxon>Alphaproteobacteria</taxon>
        <taxon>Sphingomonadales</taxon>
        <taxon>Sphingomonadaceae</taxon>
        <taxon>Sphingomonas</taxon>
    </lineage>
</organism>
<comment type="caution">
    <text evidence="2">The sequence shown here is derived from an EMBL/GenBank/DDBJ whole genome shotgun (WGS) entry which is preliminary data.</text>
</comment>
<sequence length="641" mass="67943">MIVSASSLQKRILLAAAAILLSTALALVGLLALADSGAFDRLIMRWASHRLHRPVQMRSLRLDLLSFDPTITIHGIVIGNPAWLHGGHLAEARMIIAHVELLPLFKGKIRPTDLAVSGLSLHLIRVAPGRNNWTMSEHPRPGPAFAPLADVARFLVEPAKIDIQDLGRSLRLTGIFRHDASGARPFALEATGTLKGYGVSLQTSGGQLNAAAVGPPWPFTAKLVDGRMQVTAQGVSAQPFDLSRFNLGMSASGPNLADLGYLFNLATPNSRQFAVRARAQTDGRHFKFSNIVGRVGDTDVAGWIRSDHGSDRKRIVAAFASRQLTRQDIDALLATVPPRALARARSGEIEAAVASPWIFSDVPFGLDRLRANDFDLSVSAHEVQGYSLPLQDVRTHLIGAEGILTIERFTGRLYSGALIANGALDARVAVPKLRLQGRLDGTVLRDFARASSQPAEARLSGRADIEGAGLSLHRILGAASGSIAIQITGAAVPRRAAWILGGDLLRALGNVGGKTQGETIPVSCSAMEMKSEGEGRFGATGLAVSTPLGTALGTGHLDLGTERVSIILQGQPRTSRLMQVATPVKIEGPMQSPTVALLPGRKARALGLKGMFGVALTPIAGLLPIDKEKARLAVVPALACR</sequence>
<evidence type="ECO:0000259" key="1">
    <source>
        <dbReference type="Pfam" id="PF05170"/>
    </source>
</evidence>